<organism evidence="1 2">
    <name type="scientific">Apostasia shenzhenica</name>
    <dbReference type="NCBI Taxonomy" id="1088818"/>
    <lineage>
        <taxon>Eukaryota</taxon>
        <taxon>Viridiplantae</taxon>
        <taxon>Streptophyta</taxon>
        <taxon>Embryophyta</taxon>
        <taxon>Tracheophyta</taxon>
        <taxon>Spermatophyta</taxon>
        <taxon>Magnoliopsida</taxon>
        <taxon>Liliopsida</taxon>
        <taxon>Asparagales</taxon>
        <taxon>Orchidaceae</taxon>
        <taxon>Apostasioideae</taxon>
        <taxon>Apostasia</taxon>
    </lineage>
</organism>
<evidence type="ECO:0000313" key="1">
    <source>
        <dbReference type="EMBL" id="PKA59463.1"/>
    </source>
</evidence>
<dbReference type="Pfam" id="PF02992">
    <property type="entry name" value="Transposase_21"/>
    <property type="match status" value="1"/>
</dbReference>
<reference evidence="1 2" key="1">
    <citation type="journal article" date="2017" name="Nature">
        <title>The Apostasia genome and the evolution of orchids.</title>
        <authorList>
            <person name="Zhang G.Q."/>
            <person name="Liu K.W."/>
            <person name="Li Z."/>
            <person name="Lohaus R."/>
            <person name="Hsiao Y.Y."/>
            <person name="Niu S.C."/>
            <person name="Wang J.Y."/>
            <person name="Lin Y.C."/>
            <person name="Xu Q."/>
            <person name="Chen L.J."/>
            <person name="Yoshida K."/>
            <person name="Fujiwara S."/>
            <person name="Wang Z.W."/>
            <person name="Zhang Y.Q."/>
            <person name="Mitsuda N."/>
            <person name="Wang M."/>
            <person name="Liu G.H."/>
            <person name="Pecoraro L."/>
            <person name="Huang H.X."/>
            <person name="Xiao X.J."/>
            <person name="Lin M."/>
            <person name="Wu X.Y."/>
            <person name="Wu W.L."/>
            <person name="Chen Y.Y."/>
            <person name="Chang S.B."/>
            <person name="Sakamoto S."/>
            <person name="Ohme-Takagi M."/>
            <person name="Yagi M."/>
            <person name="Zeng S.J."/>
            <person name="Shen C.Y."/>
            <person name="Yeh C.M."/>
            <person name="Luo Y.B."/>
            <person name="Tsai W.C."/>
            <person name="Van de Peer Y."/>
            <person name="Liu Z.J."/>
        </authorList>
    </citation>
    <scope>NUCLEOTIDE SEQUENCE [LARGE SCALE GENOMIC DNA]</scope>
    <source>
        <strain evidence="2">cv. Shenzhen</strain>
        <tissue evidence="1">Stem</tissue>
    </source>
</reference>
<gene>
    <name evidence="1" type="ORF">AXF42_Ash016487</name>
</gene>
<sequence length="101" mass="11614">MLSGWSTKGKLACPVCLKDTHSVRLPNSKKQYYIGHRRFLPMSHKRRNDINSFDGTKELRLPPPYVDGHAILDQVKDLEGKILSKDLKKRKKISHGFRGDN</sequence>
<accession>A0A2I0AV95</accession>
<dbReference type="PANTHER" id="PTHR10775:SF173">
    <property type="match status" value="1"/>
</dbReference>
<protein>
    <submittedName>
        <fullName evidence="1">Uncharacterized protein</fullName>
    </submittedName>
</protein>
<evidence type="ECO:0000313" key="2">
    <source>
        <dbReference type="Proteomes" id="UP000236161"/>
    </source>
</evidence>
<dbReference type="Proteomes" id="UP000236161">
    <property type="component" value="Unassembled WGS sequence"/>
</dbReference>
<dbReference type="EMBL" id="KZ451948">
    <property type="protein sequence ID" value="PKA59463.1"/>
    <property type="molecule type" value="Genomic_DNA"/>
</dbReference>
<proteinExistence type="predicted"/>
<dbReference type="InterPro" id="IPR004242">
    <property type="entry name" value="Transposase_21"/>
</dbReference>
<name>A0A2I0AV95_9ASPA</name>
<dbReference type="AlphaFoldDB" id="A0A2I0AV95"/>
<dbReference type="PANTHER" id="PTHR10775">
    <property type="entry name" value="OS08G0208400 PROTEIN"/>
    <property type="match status" value="1"/>
</dbReference>
<keyword evidence="2" id="KW-1185">Reference proteome</keyword>
<dbReference type="OrthoDB" id="1293063at2759"/>